<name>A0A269TKK3_9BACT</name>
<dbReference type="PANTHER" id="PTHR36303">
    <property type="entry name" value="2',3'-CYCLIC-NUCLEOTIDE 2'-PHOSPHODIESTERASE"/>
    <property type="match status" value="1"/>
</dbReference>
<feature type="binding site" evidence="2">
    <location>
        <position position="186"/>
    </location>
    <ligand>
        <name>Fe cation</name>
        <dbReference type="ChEBI" id="CHEBI:24875"/>
        <label>1</label>
    </ligand>
</feature>
<dbReference type="InterPro" id="IPR005235">
    <property type="entry name" value="YmdB-like"/>
</dbReference>
<keyword evidence="2" id="KW-0479">Metal-binding</keyword>
<dbReference type="Pfam" id="PF13277">
    <property type="entry name" value="YmdB"/>
    <property type="match status" value="1"/>
</dbReference>
<dbReference type="RefSeq" id="WP_095334608.1">
    <property type="nucleotide sequence ID" value="NZ_NQNY01000003.1"/>
</dbReference>
<accession>A0A269TKK3</accession>
<feature type="binding site" evidence="2">
    <location>
        <position position="12"/>
    </location>
    <ligand>
        <name>Fe cation</name>
        <dbReference type="ChEBI" id="CHEBI:24875"/>
        <label>1</label>
    </ligand>
</feature>
<comment type="caution">
    <text evidence="3">The sequence shown here is derived from an EMBL/GenBank/DDBJ whole genome shotgun (WGS) entry which is preliminary data.</text>
</comment>
<feature type="binding site" evidence="2">
    <location>
        <position position="184"/>
    </location>
    <ligand>
        <name>Fe cation</name>
        <dbReference type="ChEBI" id="CHEBI:24875"/>
        <label>2</label>
    </ligand>
</feature>
<feature type="binding site" evidence="2">
    <location>
        <position position="159"/>
    </location>
    <ligand>
        <name>Fe cation</name>
        <dbReference type="ChEBI" id="CHEBI:24875"/>
        <label>2</label>
    </ligand>
</feature>
<dbReference type="Gene3D" id="3.60.21.10">
    <property type="match status" value="1"/>
</dbReference>
<feature type="binding site" evidence="2">
    <location>
        <position position="43"/>
    </location>
    <ligand>
        <name>Fe cation</name>
        <dbReference type="ChEBI" id="CHEBI:24875"/>
        <label>1</label>
    </ligand>
</feature>
<feature type="binding site" evidence="2">
    <location>
        <position position="71"/>
    </location>
    <ligand>
        <name>Fe cation</name>
        <dbReference type="ChEBI" id="CHEBI:24875"/>
        <label>2</label>
    </ligand>
</feature>
<dbReference type="InterPro" id="IPR029052">
    <property type="entry name" value="Metallo-depent_PP-like"/>
</dbReference>
<evidence type="ECO:0000313" key="4">
    <source>
        <dbReference type="Proteomes" id="UP000216943"/>
    </source>
</evidence>
<dbReference type="NCBIfam" id="TIGR00282">
    <property type="entry name" value="TIGR00282 family metallophosphoesterase"/>
    <property type="match status" value="1"/>
</dbReference>
<feature type="binding site" evidence="2">
    <location>
        <position position="44"/>
    </location>
    <ligand>
        <name>Fe cation</name>
        <dbReference type="ChEBI" id="CHEBI:24875"/>
        <label>1</label>
    </ligand>
</feature>
<feature type="binding site" evidence="2">
    <location>
        <position position="43"/>
    </location>
    <ligand>
        <name>Fe cation</name>
        <dbReference type="ChEBI" id="CHEBI:24875"/>
        <label>2</label>
    </ligand>
</feature>
<protein>
    <submittedName>
        <fullName evidence="3">TIGR00282 family metallophosphoesterase</fullName>
    </submittedName>
</protein>
<dbReference type="Proteomes" id="UP000216943">
    <property type="component" value="Unassembled WGS sequence"/>
</dbReference>
<dbReference type="SUPFAM" id="SSF56300">
    <property type="entry name" value="Metallo-dependent phosphatases"/>
    <property type="match status" value="1"/>
</dbReference>
<dbReference type="PIRSF" id="PIRSF004789">
    <property type="entry name" value="DR1281"/>
    <property type="match status" value="1"/>
</dbReference>
<evidence type="ECO:0000256" key="2">
    <source>
        <dbReference type="PIRSR" id="PIRSR004789-51"/>
    </source>
</evidence>
<dbReference type="AlphaFoldDB" id="A0A269TKK3"/>
<evidence type="ECO:0000256" key="1">
    <source>
        <dbReference type="PIRSR" id="PIRSR004789-50"/>
    </source>
</evidence>
<reference evidence="4" key="1">
    <citation type="submission" date="2017-08" db="EMBL/GenBank/DDBJ databases">
        <authorList>
            <person name="Alvarez-Ponce D."/>
            <person name="Weitzman C.L."/>
            <person name="Tillett R.L."/>
            <person name="Sandmeier F.C."/>
            <person name="Tracy C.R."/>
        </authorList>
    </citation>
    <scope>NUCLEOTIDE SEQUENCE [LARGE SCALE GENOMIC DNA]</scope>
    <source>
        <strain evidence="4">723</strain>
    </source>
</reference>
<sequence length="272" mass="30781">MNETIKILFLGDIFGAPGIKILEEHLQAIKEKYQVDLVIAQAENVSGRKGLIKKDYLKLKQIGVDIFTLGNHVWSKREIKSIINNEDVIRPLNIKEHYQGQGVRSFTVKNKKLEVYSLMGIAFNKLMPPWTEEAAENFFDVMDKALLTSDADYRFIDFHAETTSEKNVLAWYLDGKINALVGTHTHVQTNDARILPKGSAYITDVGMVGPINSAIGANYQEVYEKMRFNKKVRFQVSESESQINGIVIELGRVNKIIEIINLKPSAIINEVN</sequence>
<dbReference type="PANTHER" id="PTHR36303:SF1">
    <property type="entry name" value="2',3'-CYCLIC-NUCLEOTIDE 2'-PHOSPHODIESTERASE"/>
    <property type="match status" value="1"/>
</dbReference>
<dbReference type="GO" id="GO:0004113">
    <property type="term" value="F:2',3'-cyclic-nucleotide 3'-phosphodiesterase activity"/>
    <property type="evidence" value="ECO:0007669"/>
    <property type="project" value="TreeGrafter"/>
</dbReference>
<dbReference type="GO" id="GO:0046872">
    <property type="term" value="F:metal ion binding"/>
    <property type="evidence" value="ECO:0007669"/>
    <property type="project" value="UniProtKB-KW"/>
</dbReference>
<gene>
    <name evidence="3" type="ORF">CJJ23_01455</name>
</gene>
<dbReference type="EMBL" id="NQNY01000003">
    <property type="protein sequence ID" value="PAK21596.1"/>
    <property type="molecule type" value="Genomic_DNA"/>
</dbReference>
<organism evidence="3 4">
    <name type="scientific">Mycoplasmopsis agassizii</name>
    <dbReference type="NCBI Taxonomy" id="33922"/>
    <lineage>
        <taxon>Bacteria</taxon>
        <taxon>Bacillati</taxon>
        <taxon>Mycoplasmatota</taxon>
        <taxon>Mycoplasmoidales</taxon>
        <taxon>Metamycoplasmataceae</taxon>
        <taxon>Mycoplasmopsis</taxon>
    </lineage>
</organism>
<proteinExistence type="predicted"/>
<feature type="active site" description="Proton donor" evidence="1">
    <location>
        <position position="72"/>
    </location>
</feature>
<evidence type="ECO:0000313" key="3">
    <source>
        <dbReference type="EMBL" id="PAK21596.1"/>
    </source>
</evidence>
<dbReference type="OrthoDB" id="9801109at2"/>